<organism evidence="4 6">
    <name type="scientific">Methylacidiphilum kamchatkense Kam1</name>
    <dbReference type="NCBI Taxonomy" id="1202785"/>
    <lineage>
        <taxon>Bacteria</taxon>
        <taxon>Pseudomonadati</taxon>
        <taxon>Verrucomicrobiota</taxon>
        <taxon>Methylacidiphilae</taxon>
        <taxon>Methylacidiphilales</taxon>
        <taxon>Methylacidiphilaceae</taxon>
        <taxon>Methylacidiphilum (ex Ratnadevi et al. 2023)</taxon>
    </lineage>
</organism>
<dbReference type="Proteomes" id="UP000031594">
    <property type="component" value="Unassembled WGS sequence"/>
</dbReference>
<dbReference type="PANTHER" id="PTHR43794">
    <property type="entry name" value="AMINOHYDROLASE SSNA-RELATED"/>
    <property type="match status" value="1"/>
</dbReference>
<dbReference type="Proteomes" id="UP000315925">
    <property type="component" value="Chromosome"/>
</dbReference>
<protein>
    <submittedName>
        <fullName evidence="3">Cytosine deaminase</fullName>
    </submittedName>
    <submittedName>
        <fullName evidence="4">Cytosine/adenosine deaminase-related metal-dependent hydrolase</fullName>
    </submittedName>
</protein>
<reference evidence="3 5" key="1">
    <citation type="submission" date="2014-08" db="EMBL/GenBank/DDBJ databases">
        <title>Methylacidiphilum kamchatkense strain Kam1 draft genome sequence.</title>
        <authorList>
            <person name="Birkeland N.-K."/>
            <person name="Erikstad H.A."/>
        </authorList>
    </citation>
    <scope>NUCLEOTIDE SEQUENCE [LARGE SCALE GENOMIC DNA]</scope>
    <source>
        <strain evidence="3 5">Kam1</strain>
    </source>
</reference>
<dbReference type="SUPFAM" id="SSF51556">
    <property type="entry name" value="Metallo-dependent hydrolases"/>
    <property type="match status" value="1"/>
</dbReference>
<reference evidence="4" key="2">
    <citation type="journal article" date="2019" name="BMC Genomics">
        <title>Complete genome sequence analysis of the thermoacidophilic verrucomicrobial methanotroph 'Candidatus Methylacidiphilum kamchatkense' strain Kam1 and comparison with its closest relatives.</title>
        <authorList>
            <person name="Kruse T."/>
            <person name="Ratnadevi C.M."/>
            <person name="Erikstad H.A."/>
            <person name="Birkeland N.K."/>
        </authorList>
    </citation>
    <scope>NUCLEOTIDE SEQUENCE</scope>
    <source>
        <strain evidence="4">Kam1</strain>
    </source>
</reference>
<gene>
    <name evidence="3" type="ORF">A946_01105</name>
    <name evidence="4" type="ORF">kam1_1471</name>
</gene>
<feature type="domain" description="Amidohydrolase-related" evidence="2">
    <location>
        <begin position="51"/>
        <end position="402"/>
    </location>
</feature>
<reference evidence="6" key="3">
    <citation type="submission" date="2019-03" db="EMBL/GenBank/DDBJ databases">
        <title>Complete genome of Methylacidiphilum kamchatkense Kam1.</title>
        <authorList>
            <person name="Kruse T."/>
            <person name="Murarilal Ratnadevi C."/>
            <person name="Erikstad H.-A."/>
            <person name="Birkeland N.-K."/>
        </authorList>
    </citation>
    <scope>NUCLEOTIDE SEQUENCE [LARGE SCALE GENOMIC DNA]</scope>
    <source>
        <strain evidence="6">kam1</strain>
    </source>
</reference>
<evidence type="ECO:0000313" key="5">
    <source>
        <dbReference type="Proteomes" id="UP000031594"/>
    </source>
</evidence>
<dbReference type="Pfam" id="PF01979">
    <property type="entry name" value="Amidohydro_1"/>
    <property type="match status" value="1"/>
</dbReference>
<dbReference type="GO" id="GO:0016810">
    <property type="term" value="F:hydrolase activity, acting on carbon-nitrogen (but not peptide) bonds"/>
    <property type="evidence" value="ECO:0007669"/>
    <property type="project" value="InterPro"/>
</dbReference>
<dbReference type="InterPro" id="IPR032466">
    <property type="entry name" value="Metal_Hydrolase"/>
</dbReference>
<evidence type="ECO:0000313" key="6">
    <source>
        <dbReference type="Proteomes" id="UP000315925"/>
    </source>
</evidence>
<proteinExistence type="predicted"/>
<dbReference type="OrthoDB" id="9767366at2"/>
<keyword evidence="5" id="KW-1185">Reference proteome</keyword>
<evidence type="ECO:0000256" key="1">
    <source>
        <dbReference type="ARBA" id="ARBA00022801"/>
    </source>
</evidence>
<dbReference type="PANTHER" id="PTHR43794:SF11">
    <property type="entry name" value="AMIDOHYDROLASE-RELATED DOMAIN-CONTAINING PROTEIN"/>
    <property type="match status" value="1"/>
</dbReference>
<dbReference type="EMBL" id="CP037899">
    <property type="protein sequence ID" value="QDQ42692.1"/>
    <property type="molecule type" value="Genomic_DNA"/>
</dbReference>
<accession>A0A0C1UU99</accession>
<dbReference type="AlphaFoldDB" id="A0A0C1UU99"/>
<dbReference type="EMBL" id="JQNX01000001">
    <property type="protein sequence ID" value="KIE59338.1"/>
    <property type="molecule type" value="Genomic_DNA"/>
</dbReference>
<evidence type="ECO:0000259" key="2">
    <source>
        <dbReference type="Pfam" id="PF01979"/>
    </source>
</evidence>
<dbReference type="InterPro" id="IPR011059">
    <property type="entry name" value="Metal-dep_hydrolase_composite"/>
</dbReference>
<dbReference type="KEGG" id="mkc:kam1_1471"/>
<dbReference type="InterPro" id="IPR006680">
    <property type="entry name" value="Amidohydro-rel"/>
</dbReference>
<dbReference type="InterPro" id="IPR050287">
    <property type="entry name" value="MTA/SAH_deaminase"/>
</dbReference>
<dbReference type="SUPFAM" id="SSF51338">
    <property type="entry name" value="Composite domain of metallo-dependent hydrolases"/>
    <property type="match status" value="1"/>
</dbReference>
<dbReference type="RefSeq" id="WP_039720608.1">
    <property type="nucleotide sequence ID" value="NZ_CP037899.1"/>
</dbReference>
<dbReference type="Gene3D" id="2.30.40.10">
    <property type="entry name" value="Urease, subunit C, domain 1"/>
    <property type="match status" value="1"/>
</dbReference>
<evidence type="ECO:0000313" key="3">
    <source>
        <dbReference type="EMBL" id="KIE59338.1"/>
    </source>
</evidence>
<dbReference type="Gene3D" id="3.20.20.140">
    <property type="entry name" value="Metal-dependent hydrolases"/>
    <property type="match status" value="1"/>
</dbReference>
<evidence type="ECO:0000313" key="4">
    <source>
        <dbReference type="EMBL" id="QDQ42692.1"/>
    </source>
</evidence>
<sequence length="408" mass="45605">MFLLKASHVVCKPGLILSPGAIRIRGNKIVEVATSLEALEGEKVLELGNSIIFPGFINSHCHLEYTLLKDKLSASKGSFVDWLQTIIQFKKTLSAIDYLKAHSMGIDLLLKSATTCVLDVVSIPEVFLFESPYPLRVFSFLELIDVNCSSWTDEKLAGSLLFFSNRASSTAIGLSPHSPYTASPELYALSKRWCLQENGLLMTHVAESYEEYEMFTQKKGGLFDFISRVEPRSARFKKSTPLRFLAENELLTKNAFLVHLNYLDETDWDWFKKNSWNVVYCPKSHAFFGHDPFPLRQLLSRGVNVVLGTDSLASNDSLDMRKEIQKARQACPEISIEDWWKMVTVNPAKALGLQGKLGEIAVGAYADLVAIPFNSSSSSDLLEALLYEQKEPSIVIINGKIVHSVEAL</sequence>
<keyword evidence="1 4" id="KW-0378">Hydrolase</keyword>
<name>A0A0C1UU99_9BACT</name>
<dbReference type="STRING" id="1202785.A946_01105"/>